<keyword evidence="2" id="KW-1185">Reference proteome</keyword>
<sequence>MVERLRHRAAAFVDSHAELFVTVEDDGTLMFGGDDQAGLFRAAAEWLEEDPACTVAGVAWGPAVTEPPWTLALHLRHPGPPGH</sequence>
<gene>
    <name evidence="1" type="ORF">P3G67_11250</name>
</gene>
<name>A0ABT5ZIZ5_9ACTN</name>
<dbReference type="Proteomes" id="UP001216579">
    <property type="component" value="Unassembled WGS sequence"/>
</dbReference>
<comment type="caution">
    <text evidence="1">The sequence shown here is derived from an EMBL/GenBank/DDBJ whole genome shotgun (WGS) entry which is preliminary data.</text>
</comment>
<protein>
    <submittedName>
        <fullName evidence="1">Uncharacterized protein</fullName>
    </submittedName>
</protein>
<accession>A0ABT5ZIZ5</accession>
<dbReference type="EMBL" id="JARJBC010000005">
    <property type="protein sequence ID" value="MDF3289803.1"/>
    <property type="molecule type" value="Genomic_DNA"/>
</dbReference>
<organism evidence="1 2">
    <name type="scientific">Streptomyces silvisoli</name>
    <dbReference type="NCBI Taxonomy" id="3034235"/>
    <lineage>
        <taxon>Bacteria</taxon>
        <taxon>Bacillati</taxon>
        <taxon>Actinomycetota</taxon>
        <taxon>Actinomycetes</taxon>
        <taxon>Kitasatosporales</taxon>
        <taxon>Streptomycetaceae</taxon>
        <taxon>Streptomyces</taxon>
    </lineage>
</organism>
<dbReference type="RefSeq" id="WP_276093308.1">
    <property type="nucleotide sequence ID" value="NZ_JARJBC010000005.1"/>
</dbReference>
<evidence type="ECO:0000313" key="1">
    <source>
        <dbReference type="EMBL" id="MDF3289803.1"/>
    </source>
</evidence>
<reference evidence="1 2" key="1">
    <citation type="submission" date="2023-03" db="EMBL/GenBank/DDBJ databases">
        <title>Draft genome sequence of Streptomyces sp. RB6PN23 isolated from peat swamp forest in Thailand.</title>
        <authorList>
            <person name="Klaysubun C."/>
            <person name="Duangmal K."/>
        </authorList>
    </citation>
    <scope>NUCLEOTIDE SEQUENCE [LARGE SCALE GENOMIC DNA]</scope>
    <source>
        <strain evidence="1 2">RB6PN23</strain>
    </source>
</reference>
<proteinExistence type="predicted"/>
<evidence type="ECO:0000313" key="2">
    <source>
        <dbReference type="Proteomes" id="UP001216579"/>
    </source>
</evidence>